<evidence type="ECO:0008006" key="4">
    <source>
        <dbReference type="Google" id="ProtNLM"/>
    </source>
</evidence>
<evidence type="ECO:0000256" key="1">
    <source>
        <dbReference type="SAM" id="MobiDB-lite"/>
    </source>
</evidence>
<evidence type="ECO:0000313" key="2">
    <source>
        <dbReference type="EMBL" id="KAK7694264.1"/>
    </source>
</evidence>
<proteinExistence type="predicted"/>
<accession>A0AAW0GTB9</accession>
<protein>
    <recommendedName>
        <fullName evidence="4">RanBP2-type domain-containing protein</fullName>
    </recommendedName>
</protein>
<dbReference type="SUPFAM" id="SSF90209">
    <property type="entry name" value="Ran binding protein zinc finger-like"/>
    <property type="match status" value="1"/>
</dbReference>
<dbReference type="AlphaFoldDB" id="A0AAW0GTB9"/>
<dbReference type="EMBL" id="JASBNA010000002">
    <property type="protein sequence ID" value="KAK7694264.1"/>
    <property type="molecule type" value="Genomic_DNA"/>
</dbReference>
<dbReference type="InterPro" id="IPR036443">
    <property type="entry name" value="Znf_RanBP2_sf"/>
</dbReference>
<gene>
    <name evidence="2" type="ORF">QCA50_001444</name>
</gene>
<name>A0AAW0GTB9_9APHY</name>
<keyword evidence="3" id="KW-1185">Reference proteome</keyword>
<feature type="region of interest" description="Disordered" evidence="1">
    <location>
        <begin position="1"/>
        <end position="30"/>
    </location>
</feature>
<evidence type="ECO:0000313" key="3">
    <source>
        <dbReference type="Proteomes" id="UP001385951"/>
    </source>
</evidence>
<reference evidence="2 3" key="1">
    <citation type="submission" date="2022-09" db="EMBL/GenBank/DDBJ databases">
        <authorList>
            <person name="Palmer J.M."/>
        </authorList>
    </citation>
    <scope>NUCLEOTIDE SEQUENCE [LARGE SCALE GENOMIC DNA]</scope>
    <source>
        <strain evidence="2 3">DSM 7382</strain>
    </source>
</reference>
<comment type="caution">
    <text evidence="2">The sequence shown here is derived from an EMBL/GenBank/DDBJ whole genome shotgun (WGS) entry which is preliminary data.</text>
</comment>
<organism evidence="2 3">
    <name type="scientific">Cerrena zonata</name>
    <dbReference type="NCBI Taxonomy" id="2478898"/>
    <lineage>
        <taxon>Eukaryota</taxon>
        <taxon>Fungi</taxon>
        <taxon>Dikarya</taxon>
        <taxon>Basidiomycota</taxon>
        <taxon>Agaricomycotina</taxon>
        <taxon>Agaricomycetes</taxon>
        <taxon>Polyporales</taxon>
        <taxon>Cerrenaceae</taxon>
        <taxon>Cerrena</taxon>
    </lineage>
</organism>
<dbReference type="Proteomes" id="UP001385951">
    <property type="component" value="Unassembled WGS sequence"/>
</dbReference>
<sequence length="77" mass="8220">MTFTRESAPRLPETSAPSSGPSAMDEDIPPEIFDQIAREQQQSAGVSGGNIRMCPHCTFENNHGGNDCEVCGLPLEG</sequence>